<organism evidence="2 3">
    <name type="scientific">Sphaerochaeta halotolerans</name>
    <dbReference type="NCBI Taxonomy" id="2293840"/>
    <lineage>
        <taxon>Bacteria</taxon>
        <taxon>Pseudomonadati</taxon>
        <taxon>Spirochaetota</taxon>
        <taxon>Spirochaetia</taxon>
        <taxon>Spirochaetales</taxon>
        <taxon>Sphaerochaetaceae</taxon>
        <taxon>Sphaerochaeta</taxon>
    </lineage>
</organism>
<proteinExistence type="predicted"/>
<dbReference type="RefSeq" id="WP_117329503.1">
    <property type="nucleotide sequence ID" value="NZ_QUWK01000003.1"/>
</dbReference>
<comment type="caution">
    <text evidence="2">The sequence shown here is derived from an EMBL/GenBank/DDBJ whole genome shotgun (WGS) entry which is preliminary data.</text>
</comment>
<evidence type="ECO:0000256" key="1">
    <source>
        <dbReference type="SAM" id="SignalP"/>
    </source>
</evidence>
<name>A0A372MIE8_9SPIR</name>
<evidence type="ECO:0000313" key="2">
    <source>
        <dbReference type="EMBL" id="RFU95555.1"/>
    </source>
</evidence>
<gene>
    <name evidence="2" type="ORF">DYP60_03520</name>
</gene>
<reference evidence="2 3" key="2">
    <citation type="submission" date="2018-09" db="EMBL/GenBank/DDBJ databases">
        <title>Genome of Sphaerochaeta halotolerans strain 4-11.</title>
        <authorList>
            <person name="Nazina T.N."/>
            <person name="Sokolova D.S."/>
        </authorList>
    </citation>
    <scope>NUCLEOTIDE SEQUENCE [LARGE SCALE GENOMIC DNA]</scope>
    <source>
        <strain evidence="2 3">4-11</strain>
    </source>
</reference>
<reference evidence="3" key="1">
    <citation type="submission" date="2018-08" db="EMBL/GenBank/DDBJ databases">
        <authorList>
            <person name="Grouzdev D.S."/>
            <person name="Krutkina M.S."/>
        </authorList>
    </citation>
    <scope>NUCLEOTIDE SEQUENCE [LARGE SCALE GENOMIC DNA]</scope>
    <source>
        <strain evidence="3">4-11</strain>
    </source>
</reference>
<feature type="chain" id="PRO_5016762039" evidence="1">
    <location>
        <begin position="23"/>
        <end position="132"/>
    </location>
</feature>
<feature type="signal peptide" evidence="1">
    <location>
        <begin position="1"/>
        <end position="22"/>
    </location>
</feature>
<dbReference type="AlphaFoldDB" id="A0A372MIE8"/>
<dbReference type="EMBL" id="QUWK01000003">
    <property type="protein sequence ID" value="RFU95555.1"/>
    <property type="molecule type" value="Genomic_DNA"/>
</dbReference>
<evidence type="ECO:0000313" key="3">
    <source>
        <dbReference type="Proteomes" id="UP000264002"/>
    </source>
</evidence>
<keyword evidence="3" id="KW-1185">Reference proteome</keyword>
<protein>
    <submittedName>
        <fullName evidence="2">Uncharacterized protein</fullName>
    </submittedName>
</protein>
<accession>A0A372MIE8</accession>
<dbReference type="Proteomes" id="UP000264002">
    <property type="component" value="Unassembled WGS sequence"/>
</dbReference>
<keyword evidence="1" id="KW-0732">Signal</keyword>
<sequence length="132" mass="14734">MKRLLYILLVMALLLLPSCATSKKVEAIPLSITESPADHLFRLSVNQAMLQEAGYTLGDIVTIELEGMLIHARYSLEAKEGYTTLVATEAYSLLHLPKELKEGSTGMLFPYRDERSKINTKLNVTGNFVFTL</sequence>